<protein>
    <submittedName>
        <fullName evidence="2">Uncharacterized protein</fullName>
    </submittedName>
</protein>
<dbReference type="RefSeq" id="WP_010305306.1">
    <property type="nucleotide sequence ID" value="NZ_CP061007.1"/>
</dbReference>
<dbReference type="Gene3D" id="1.20.5.1000">
    <property type="entry name" value="arf6 gtpase in complex with a specific effector, jip4"/>
    <property type="match status" value="1"/>
</dbReference>
<dbReference type="AlphaFoldDB" id="A0A2N3YA03"/>
<gene>
    <name evidence="2" type="ORF">A8926_7951</name>
</gene>
<name>A0A2N3YA03_SACSN</name>
<accession>A0A2N3YA03</accession>
<reference evidence="2" key="1">
    <citation type="submission" date="2017-12" db="EMBL/GenBank/DDBJ databases">
        <title>Sequencing the genomes of 1000 Actinobacteria strains.</title>
        <authorList>
            <person name="Klenk H.-P."/>
        </authorList>
    </citation>
    <scope>NUCLEOTIDE SEQUENCE [LARGE SCALE GENOMIC DNA]</scope>
    <source>
        <strain evidence="2">DSM 44228</strain>
    </source>
</reference>
<proteinExistence type="predicted"/>
<keyword evidence="3" id="KW-1185">Reference proteome</keyword>
<organism evidence="2 3">
    <name type="scientific">Saccharopolyspora spinosa</name>
    <dbReference type="NCBI Taxonomy" id="60894"/>
    <lineage>
        <taxon>Bacteria</taxon>
        <taxon>Bacillati</taxon>
        <taxon>Actinomycetota</taxon>
        <taxon>Actinomycetes</taxon>
        <taxon>Pseudonocardiales</taxon>
        <taxon>Pseudonocardiaceae</taxon>
        <taxon>Saccharopolyspora</taxon>
    </lineage>
</organism>
<evidence type="ECO:0000313" key="3">
    <source>
        <dbReference type="Proteomes" id="UP000233786"/>
    </source>
</evidence>
<dbReference type="Proteomes" id="UP000233786">
    <property type="component" value="Unassembled WGS sequence"/>
</dbReference>
<feature type="region of interest" description="Disordered" evidence="1">
    <location>
        <begin position="132"/>
        <end position="154"/>
    </location>
</feature>
<sequence length="154" mass="16702">MSVSAATDKKIRAAMERLFAGEPTRCDGKLTYTNLAKEAGVGYSTLWKADDSLLAEFKRRAAGTDDPAPPAVTVVSRLTKERDELAARVSKLEAEKAQLNALVRTLKHEVAALAVDNHSQREEVERLRARIRRADGNNVRSLPTAGSGDNPSSS</sequence>
<dbReference type="OrthoDB" id="7472701at2"/>
<dbReference type="STRING" id="994479.GCA_000194155_00199"/>
<evidence type="ECO:0000256" key="1">
    <source>
        <dbReference type="SAM" id="MobiDB-lite"/>
    </source>
</evidence>
<dbReference type="EMBL" id="PJNB01000001">
    <property type="protein sequence ID" value="PKW19762.1"/>
    <property type="molecule type" value="Genomic_DNA"/>
</dbReference>
<comment type="caution">
    <text evidence="2">The sequence shown here is derived from an EMBL/GenBank/DDBJ whole genome shotgun (WGS) entry which is preliminary data.</text>
</comment>
<evidence type="ECO:0000313" key="2">
    <source>
        <dbReference type="EMBL" id="PKW19762.1"/>
    </source>
</evidence>